<dbReference type="InterPro" id="IPR001878">
    <property type="entry name" value="Znf_CCHC"/>
</dbReference>
<name>A0A699TBV6_TANCI</name>
<dbReference type="GO" id="GO:0003676">
    <property type="term" value="F:nucleic acid binding"/>
    <property type="evidence" value="ECO:0007669"/>
    <property type="project" value="InterPro"/>
</dbReference>
<dbReference type="AlphaFoldDB" id="A0A699TBV6"/>
<sequence>SCSLVQPKILCFITHWAELKNKMTAEYCPRNELQKMEVEFSRQETVRARAYAADPTEGRGYAGNLPLCNKCKLHHTGPCKVRCRSCQKVGHQSKDCRGKAPATTSKTVVTCFGCGEMGHYKNKCHKKKGQQVTGTFLLNNHYATVLFDSGADKSFVLPAVLAFLVSQFILLHRLCYICIEVVVS</sequence>
<accession>A0A699TBV6</accession>
<keyword evidence="1" id="KW-0863">Zinc-finger</keyword>
<dbReference type="GO" id="GO:0008270">
    <property type="term" value="F:zinc ion binding"/>
    <property type="evidence" value="ECO:0007669"/>
    <property type="project" value="UniProtKB-KW"/>
</dbReference>
<dbReference type="SUPFAM" id="SSF57756">
    <property type="entry name" value="Retrovirus zinc finger-like domains"/>
    <property type="match status" value="1"/>
</dbReference>
<dbReference type="PROSITE" id="PS50158">
    <property type="entry name" value="ZF_CCHC"/>
    <property type="match status" value="2"/>
</dbReference>
<evidence type="ECO:0000259" key="2">
    <source>
        <dbReference type="PROSITE" id="PS50158"/>
    </source>
</evidence>
<dbReference type="Pfam" id="PF00098">
    <property type="entry name" value="zf-CCHC"/>
    <property type="match status" value="1"/>
</dbReference>
<feature type="domain" description="CCHC-type" evidence="2">
    <location>
        <begin position="82"/>
        <end position="97"/>
    </location>
</feature>
<dbReference type="Gene3D" id="4.10.60.10">
    <property type="entry name" value="Zinc finger, CCHC-type"/>
    <property type="match status" value="1"/>
</dbReference>
<proteinExistence type="predicted"/>
<gene>
    <name evidence="3" type="ORF">Tci_879626</name>
</gene>
<protein>
    <recommendedName>
        <fullName evidence="2">CCHC-type domain-containing protein</fullName>
    </recommendedName>
</protein>
<dbReference type="SMART" id="SM00343">
    <property type="entry name" value="ZnF_C2HC"/>
    <property type="match status" value="2"/>
</dbReference>
<keyword evidence="1" id="KW-0479">Metal-binding</keyword>
<keyword evidence="1" id="KW-0862">Zinc</keyword>
<reference evidence="3" key="1">
    <citation type="journal article" date="2019" name="Sci. Rep.">
        <title>Draft genome of Tanacetum cinerariifolium, the natural source of mosquito coil.</title>
        <authorList>
            <person name="Yamashiro T."/>
            <person name="Shiraishi A."/>
            <person name="Satake H."/>
            <person name="Nakayama K."/>
        </authorList>
    </citation>
    <scope>NUCLEOTIDE SEQUENCE</scope>
</reference>
<evidence type="ECO:0000256" key="1">
    <source>
        <dbReference type="PROSITE-ProRule" id="PRU00047"/>
    </source>
</evidence>
<dbReference type="InterPro" id="IPR036875">
    <property type="entry name" value="Znf_CCHC_sf"/>
</dbReference>
<feature type="non-terminal residue" evidence="3">
    <location>
        <position position="1"/>
    </location>
</feature>
<evidence type="ECO:0000313" key="3">
    <source>
        <dbReference type="EMBL" id="GFD07657.1"/>
    </source>
</evidence>
<organism evidence="3">
    <name type="scientific">Tanacetum cinerariifolium</name>
    <name type="common">Dalmatian daisy</name>
    <name type="synonym">Chrysanthemum cinerariifolium</name>
    <dbReference type="NCBI Taxonomy" id="118510"/>
    <lineage>
        <taxon>Eukaryota</taxon>
        <taxon>Viridiplantae</taxon>
        <taxon>Streptophyta</taxon>
        <taxon>Embryophyta</taxon>
        <taxon>Tracheophyta</taxon>
        <taxon>Spermatophyta</taxon>
        <taxon>Magnoliopsida</taxon>
        <taxon>eudicotyledons</taxon>
        <taxon>Gunneridae</taxon>
        <taxon>Pentapetalae</taxon>
        <taxon>asterids</taxon>
        <taxon>campanulids</taxon>
        <taxon>Asterales</taxon>
        <taxon>Asteraceae</taxon>
        <taxon>Asteroideae</taxon>
        <taxon>Anthemideae</taxon>
        <taxon>Anthemidinae</taxon>
        <taxon>Tanacetum</taxon>
    </lineage>
</organism>
<feature type="domain" description="CCHC-type" evidence="2">
    <location>
        <begin position="111"/>
        <end position="124"/>
    </location>
</feature>
<dbReference type="EMBL" id="BKCJ011232897">
    <property type="protein sequence ID" value="GFD07657.1"/>
    <property type="molecule type" value="Genomic_DNA"/>
</dbReference>
<dbReference type="Pfam" id="PF08284">
    <property type="entry name" value="RVP_2"/>
    <property type="match status" value="1"/>
</dbReference>
<comment type="caution">
    <text evidence="3">The sequence shown here is derived from an EMBL/GenBank/DDBJ whole genome shotgun (WGS) entry which is preliminary data.</text>
</comment>